<feature type="region of interest" description="Disordered" evidence="1">
    <location>
        <begin position="16"/>
        <end position="47"/>
    </location>
</feature>
<evidence type="ECO:0000313" key="3">
    <source>
        <dbReference type="EMBL" id="GDY70755.1"/>
    </source>
</evidence>
<sequence length="123" mass="13617">MQVGLQRCGQLLTQQVLDHVTENPRSDPLRRRSAPEHMRPGNDRGPLHESVEELLGIRVAHRPSQRSPEQVHEDHVTVGRLRHRVAFPPIVPVMADDIIADGEGPRLSRLRQGTVGVVAAAAN</sequence>
<name>A0A4D4MAI1_STRAX</name>
<protein>
    <submittedName>
        <fullName evidence="2">Uncharacterized protein</fullName>
    </submittedName>
</protein>
<organism evidence="2 5">
    <name type="scientific">Streptomyces avermitilis</name>
    <dbReference type="NCBI Taxonomy" id="33903"/>
    <lineage>
        <taxon>Bacteria</taxon>
        <taxon>Bacillati</taxon>
        <taxon>Actinomycetota</taxon>
        <taxon>Actinomycetes</taxon>
        <taxon>Kitasatosporales</taxon>
        <taxon>Streptomycetaceae</taxon>
        <taxon>Streptomyces</taxon>
    </lineage>
</organism>
<dbReference type="Proteomes" id="UP000299211">
    <property type="component" value="Unassembled WGS sequence"/>
</dbReference>
<reference evidence="3 4" key="1">
    <citation type="submission" date="2019-04" db="EMBL/GenBank/DDBJ databases">
        <title>Draft genome sequences of Streptomyces avermitilis ATCC 31267.</title>
        <authorList>
            <person name="Komaki H."/>
            <person name="Tamura T."/>
            <person name="Hosoyama A."/>
        </authorList>
    </citation>
    <scope>NUCLEOTIDE SEQUENCE [LARGE SCALE GENOMIC DNA]</scope>
    <source>
        <strain evidence="3 4">ATCC 31267</strain>
    </source>
</reference>
<feature type="compositionally biased region" description="Basic and acidic residues" evidence="1">
    <location>
        <begin position="19"/>
        <end position="47"/>
    </location>
</feature>
<dbReference type="Proteomes" id="UP000302139">
    <property type="component" value="Unassembled WGS sequence"/>
</dbReference>
<gene>
    <name evidence="2" type="ORF">SAV14893_082560</name>
    <name evidence="3" type="ORF">SAV31267_002400</name>
</gene>
<evidence type="ECO:0000313" key="2">
    <source>
        <dbReference type="EMBL" id="GDY68863.1"/>
    </source>
</evidence>
<dbReference type="AlphaFoldDB" id="A0A4D4MAI1"/>
<comment type="caution">
    <text evidence="2">The sequence shown here is derived from an EMBL/GenBank/DDBJ whole genome shotgun (WGS) entry which is preliminary data.</text>
</comment>
<evidence type="ECO:0000313" key="4">
    <source>
        <dbReference type="Proteomes" id="UP000299211"/>
    </source>
</evidence>
<accession>A0A4D4MAI1</accession>
<dbReference type="EMBL" id="BJHX01000001">
    <property type="protein sequence ID" value="GDY68863.1"/>
    <property type="molecule type" value="Genomic_DNA"/>
</dbReference>
<proteinExistence type="predicted"/>
<reference evidence="2 5" key="2">
    <citation type="submission" date="2019-04" db="EMBL/GenBank/DDBJ databases">
        <title>Draft genome sequences of Streptomyces avermitilis NBRC 14893.</title>
        <authorList>
            <person name="Komaki H."/>
            <person name="Tamura T."/>
            <person name="Hosoyama A."/>
        </authorList>
    </citation>
    <scope>NUCLEOTIDE SEQUENCE [LARGE SCALE GENOMIC DNA]</scope>
    <source>
        <strain evidence="2 5">NBRC 14893</strain>
    </source>
</reference>
<dbReference type="EMBL" id="BJHY01000001">
    <property type="protein sequence ID" value="GDY70755.1"/>
    <property type="molecule type" value="Genomic_DNA"/>
</dbReference>
<evidence type="ECO:0000313" key="5">
    <source>
        <dbReference type="Proteomes" id="UP000302139"/>
    </source>
</evidence>
<evidence type="ECO:0000256" key="1">
    <source>
        <dbReference type="SAM" id="MobiDB-lite"/>
    </source>
</evidence>